<name>A0AA48IIP8_9TREE</name>
<dbReference type="Pfam" id="PF21153">
    <property type="entry name" value="NSUN5_N"/>
    <property type="match status" value="1"/>
</dbReference>
<gene>
    <name evidence="9" type="ORF">CcaverHIS019_0210350</name>
</gene>
<dbReference type="InterPro" id="IPR049560">
    <property type="entry name" value="MeTrfase_RsmB-F_NOP2_cat"/>
</dbReference>
<dbReference type="InterPro" id="IPR029063">
    <property type="entry name" value="SAM-dependent_MTases_sf"/>
</dbReference>
<dbReference type="EMBL" id="AP028213">
    <property type="protein sequence ID" value="BEI89673.1"/>
    <property type="molecule type" value="Genomic_DNA"/>
</dbReference>
<dbReference type="KEGG" id="ccac:CcaHIS019_0210350"/>
<dbReference type="AlphaFoldDB" id="A0AA48IIP8"/>
<keyword evidence="10" id="KW-1185">Reference proteome</keyword>
<keyword evidence="3 5" id="KW-0949">S-adenosyl-L-methionine</keyword>
<evidence type="ECO:0000256" key="3">
    <source>
        <dbReference type="ARBA" id="ARBA00022691"/>
    </source>
</evidence>
<dbReference type="PANTHER" id="PTHR22807">
    <property type="entry name" value="NOP2 YEAST -RELATED NOL1/NOP2/FMU SUN DOMAIN-CONTAINING"/>
    <property type="match status" value="1"/>
</dbReference>
<evidence type="ECO:0000313" key="10">
    <source>
        <dbReference type="Proteomes" id="UP001233271"/>
    </source>
</evidence>
<dbReference type="InterPro" id="IPR048889">
    <property type="entry name" value="NSUN5_RCM1_N"/>
</dbReference>
<dbReference type="SUPFAM" id="SSF53335">
    <property type="entry name" value="S-adenosyl-L-methionine-dependent methyltransferases"/>
    <property type="match status" value="1"/>
</dbReference>
<keyword evidence="4 5" id="KW-0694">RNA-binding</keyword>
<evidence type="ECO:0000313" key="9">
    <source>
        <dbReference type="EMBL" id="BEI89673.1"/>
    </source>
</evidence>
<feature type="compositionally biased region" description="Basic and acidic residues" evidence="6">
    <location>
        <begin position="467"/>
        <end position="482"/>
    </location>
</feature>
<keyword evidence="7" id="KW-0732">Signal</keyword>
<proteinExistence type="inferred from homology"/>
<evidence type="ECO:0000256" key="6">
    <source>
        <dbReference type="SAM" id="MobiDB-lite"/>
    </source>
</evidence>
<feature type="domain" description="SAM-dependent MTase RsmB/NOP-type" evidence="8">
    <location>
        <begin position="160"/>
        <end position="463"/>
    </location>
</feature>
<keyword evidence="2 5" id="KW-0808">Transferase</keyword>
<feature type="compositionally biased region" description="Acidic residues" evidence="6">
    <location>
        <begin position="483"/>
        <end position="496"/>
    </location>
</feature>
<evidence type="ECO:0000256" key="2">
    <source>
        <dbReference type="ARBA" id="ARBA00022679"/>
    </source>
</evidence>
<dbReference type="GO" id="GO:0070475">
    <property type="term" value="P:rRNA base methylation"/>
    <property type="evidence" value="ECO:0007669"/>
    <property type="project" value="TreeGrafter"/>
</dbReference>
<dbReference type="GeneID" id="85493544"/>
<feature type="binding site" evidence="5">
    <location>
        <position position="338"/>
    </location>
    <ligand>
        <name>S-adenosyl-L-methionine</name>
        <dbReference type="ChEBI" id="CHEBI:59789"/>
    </ligand>
</feature>
<dbReference type="InterPro" id="IPR049561">
    <property type="entry name" value="NSUN5_7_fdxn-like"/>
</dbReference>
<comment type="similarity">
    <text evidence="5">Belongs to the class I-like SAM-binding methyltransferase superfamily. RsmB/NOP family.</text>
</comment>
<feature type="active site" description="Nucleophile" evidence="5">
    <location>
        <position position="393"/>
    </location>
</feature>
<dbReference type="InterPro" id="IPR001678">
    <property type="entry name" value="MeTrfase_RsmB-F_NOP2_dom"/>
</dbReference>
<sequence length="528" mass="58895">MKSILVVSLLLLSTSTTSHLPARTPRTWLIDHLDKHQGSVKGSLAAARIKADAGEAKRILALVIETLKYRDVILELLEKVPLLKLERETFRPKGTPSSRNLIIVLLHDLLFSTRARIEASDKWPPKAAVARHQARLKAELVRIQLRAGVSSVRELGRTASADVQARYVRWNPNIDASRAEDWSLPALHKHLATKGFTHIEEAVYPVPSRKYFMDPHLPDYLLVFPPETSWWAGDRWYEAGAVVLQDKASCFPAAVIMGEWDGGECIDGTAAPGNKTSLMSALMGNKGTLYAFEKSAHRFKTLEKMLARAGCSNTSATRGDFTQADPADYPNVTRILLDPSCSGSGIVNRLDYLVEQDETEDDDRLDKLAAFQLQMIQHAFKFPAVKRIVYSTCSIHAEEDERVVVKALKSGGGKWRVAPRASVLPAWERRGRVEELGTDAEGVIRCLPEDKTNGFFVSCFERVEGGMKEGKGSKSAKRPREEEVVEEEAAAEDDNVAGEPKELKPKTAAQLERARRKKQQQKQKKRRT</sequence>
<dbReference type="GO" id="GO:0003723">
    <property type="term" value="F:RNA binding"/>
    <property type="evidence" value="ECO:0007669"/>
    <property type="project" value="UniProtKB-UniRule"/>
</dbReference>
<dbReference type="InterPro" id="IPR023267">
    <property type="entry name" value="RCMT"/>
</dbReference>
<dbReference type="PANTHER" id="PTHR22807:SF4">
    <property type="entry name" value="28S RRNA (CYTOSINE-C(5))-METHYLTRANSFERASE"/>
    <property type="match status" value="1"/>
</dbReference>
<evidence type="ECO:0000256" key="4">
    <source>
        <dbReference type="ARBA" id="ARBA00022884"/>
    </source>
</evidence>
<accession>A0AA48IIP8</accession>
<evidence type="ECO:0000256" key="1">
    <source>
        <dbReference type="ARBA" id="ARBA00022603"/>
    </source>
</evidence>
<dbReference type="GO" id="GO:0005730">
    <property type="term" value="C:nucleolus"/>
    <property type="evidence" value="ECO:0007669"/>
    <property type="project" value="TreeGrafter"/>
</dbReference>
<organism evidence="9 10">
    <name type="scientific">Cutaneotrichosporon cavernicola</name>
    <dbReference type="NCBI Taxonomy" id="279322"/>
    <lineage>
        <taxon>Eukaryota</taxon>
        <taxon>Fungi</taxon>
        <taxon>Dikarya</taxon>
        <taxon>Basidiomycota</taxon>
        <taxon>Agaricomycotina</taxon>
        <taxon>Tremellomycetes</taxon>
        <taxon>Trichosporonales</taxon>
        <taxon>Trichosporonaceae</taxon>
        <taxon>Cutaneotrichosporon</taxon>
    </lineage>
</organism>
<comment type="caution">
    <text evidence="5">Lacks conserved residue(s) required for the propagation of feature annotation.</text>
</comment>
<evidence type="ECO:0000256" key="7">
    <source>
        <dbReference type="SAM" id="SignalP"/>
    </source>
</evidence>
<feature type="binding site" evidence="5">
    <location>
        <position position="293"/>
    </location>
    <ligand>
        <name>S-adenosyl-L-methionine</name>
        <dbReference type="ChEBI" id="CHEBI:59789"/>
    </ligand>
</feature>
<dbReference type="PRINTS" id="PR02008">
    <property type="entry name" value="RCMTFAMILY"/>
</dbReference>
<evidence type="ECO:0000256" key="5">
    <source>
        <dbReference type="PROSITE-ProRule" id="PRU01023"/>
    </source>
</evidence>
<reference evidence="9" key="1">
    <citation type="journal article" date="2023" name="BMC Genomics">
        <title>Chromosome-level genome assemblies of Cutaneotrichosporon spp. (Trichosporonales, Basidiomycota) reveal imbalanced evolution between nucleotide sequences and chromosome synteny.</title>
        <authorList>
            <person name="Kobayashi Y."/>
            <person name="Kayamori A."/>
            <person name="Aoki K."/>
            <person name="Shiwa Y."/>
            <person name="Matsutani M."/>
            <person name="Fujita N."/>
            <person name="Sugita T."/>
            <person name="Iwasaki W."/>
            <person name="Tanaka N."/>
            <person name="Takashima M."/>
        </authorList>
    </citation>
    <scope>NUCLEOTIDE SEQUENCE</scope>
    <source>
        <strain evidence="9">HIS019</strain>
    </source>
</reference>
<dbReference type="Pfam" id="PF01189">
    <property type="entry name" value="Methyltr_RsmB-F"/>
    <property type="match status" value="1"/>
</dbReference>
<evidence type="ECO:0000259" key="8">
    <source>
        <dbReference type="PROSITE" id="PS51686"/>
    </source>
</evidence>
<dbReference type="PROSITE" id="PS51686">
    <property type="entry name" value="SAM_MT_RSMB_NOP"/>
    <property type="match status" value="1"/>
</dbReference>
<feature type="signal peptide" evidence="7">
    <location>
        <begin position="1"/>
        <end position="18"/>
    </location>
</feature>
<feature type="compositionally biased region" description="Basic residues" evidence="6">
    <location>
        <begin position="514"/>
        <end position="528"/>
    </location>
</feature>
<dbReference type="Proteomes" id="UP001233271">
    <property type="component" value="Chromosome 2"/>
</dbReference>
<feature type="region of interest" description="Disordered" evidence="6">
    <location>
        <begin position="467"/>
        <end position="528"/>
    </location>
</feature>
<keyword evidence="1 5" id="KW-0489">Methyltransferase</keyword>
<feature type="chain" id="PRO_5041314972" description="SAM-dependent MTase RsmB/NOP-type domain-containing protein" evidence="7">
    <location>
        <begin position="19"/>
        <end position="528"/>
    </location>
</feature>
<dbReference type="Pfam" id="PF21148">
    <property type="entry name" value="NSUN5_fdxn-like"/>
    <property type="match status" value="1"/>
</dbReference>
<protein>
    <recommendedName>
        <fullName evidence="8">SAM-dependent MTase RsmB/NOP-type domain-containing protein</fullName>
    </recommendedName>
</protein>
<feature type="binding site" evidence="5">
    <location>
        <position position="320"/>
    </location>
    <ligand>
        <name>S-adenosyl-L-methionine</name>
        <dbReference type="ChEBI" id="CHEBI:59789"/>
    </ligand>
</feature>
<dbReference type="GO" id="GO:0008173">
    <property type="term" value="F:RNA methyltransferase activity"/>
    <property type="evidence" value="ECO:0007669"/>
    <property type="project" value="InterPro"/>
</dbReference>
<dbReference type="Gene3D" id="3.40.50.150">
    <property type="entry name" value="Vaccinia Virus protein VP39"/>
    <property type="match status" value="1"/>
</dbReference>
<dbReference type="RefSeq" id="XP_060454939.1">
    <property type="nucleotide sequence ID" value="XM_060598113.1"/>
</dbReference>